<evidence type="ECO:0000256" key="1">
    <source>
        <dbReference type="ARBA" id="ARBA00006756"/>
    </source>
</evidence>
<feature type="domain" description="Exocyst complex subunit Exo70 C-terminal" evidence="5">
    <location>
        <begin position="218"/>
        <end position="611"/>
    </location>
</feature>
<dbReference type="SUPFAM" id="SSF74788">
    <property type="entry name" value="Cullin repeat-like"/>
    <property type="match status" value="1"/>
</dbReference>
<dbReference type="GO" id="GO:0006887">
    <property type="term" value="P:exocytosis"/>
    <property type="evidence" value="ECO:0007669"/>
    <property type="project" value="UniProtKB-KW"/>
</dbReference>
<keyword evidence="3 4" id="KW-0268">Exocytosis</keyword>
<evidence type="ECO:0000313" key="7">
    <source>
        <dbReference type="Proteomes" id="UP000449547"/>
    </source>
</evidence>
<reference evidence="6 7" key="1">
    <citation type="submission" date="2019-07" db="EMBL/GenBank/DDBJ databases">
        <title>Genome assembly of two rare yeast pathogens: Diutina rugosa and Trichomonascus ciferrii.</title>
        <authorList>
            <person name="Mixao V."/>
            <person name="Saus E."/>
            <person name="Hansen A."/>
            <person name="Lass-Flor C."/>
            <person name="Gabaldon T."/>
        </authorList>
    </citation>
    <scope>NUCLEOTIDE SEQUENCE [LARGE SCALE GENOMIC DNA]</scope>
    <source>
        <strain evidence="6 7">CBS 613</strain>
    </source>
</reference>
<name>A0A642UFA4_DIURU</name>
<dbReference type="Proteomes" id="UP000449547">
    <property type="component" value="Unassembled WGS sequence"/>
</dbReference>
<dbReference type="InterPro" id="IPR046364">
    <property type="entry name" value="Exo70_C"/>
</dbReference>
<dbReference type="GO" id="GO:0015031">
    <property type="term" value="P:protein transport"/>
    <property type="evidence" value="ECO:0007669"/>
    <property type="project" value="UniProtKB-KW"/>
</dbReference>
<dbReference type="InterPro" id="IPR004140">
    <property type="entry name" value="Exo70"/>
</dbReference>
<protein>
    <recommendedName>
        <fullName evidence="4">Exocyst complex protein EXO70</fullName>
    </recommendedName>
</protein>
<dbReference type="Gene3D" id="1.20.58.1150">
    <property type="match status" value="1"/>
</dbReference>
<dbReference type="PANTHER" id="PTHR12542:SF41">
    <property type="entry name" value="EXOCYST COMPLEX COMPONENT 7"/>
    <property type="match status" value="1"/>
</dbReference>
<dbReference type="Pfam" id="PF03081">
    <property type="entry name" value="Exo70_C"/>
    <property type="match status" value="1"/>
</dbReference>
<evidence type="ECO:0000313" key="6">
    <source>
        <dbReference type="EMBL" id="KAA8898003.1"/>
    </source>
</evidence>
<dbReference type="GeneID" id="54783507"/>
<evidence type="ECO:0000259" key="5">
    <source>
        <dbReference type="Pfam" id="PF03081"/>
    </source>
</evidence>
<dbReference type="Gene3D" id="1.10.357.60">
    <property type="match status" value="1"/>
</dbReference>
<proteinExistence type="inferred from homology"/>
<dbReference type="VEuPathDB" id="FungiDB:DIURU_004856"/>
<evidence type="ECO:0000256" key="4">
    <source>
        <dbReference type="RuleBase" id="RU365026"/>
    </source>
</evidence>
<keyword evidence="2 4" id="KW-0813">Transport</keyword>
<dbReference type="GO" id="GO:0005935">
    <property type="term" value="C:cellular bud neck"/>
    <property type="evidence" value="ECO:0007669"/>
    <property type="project" value="UniProtKB-SubCell"/>
</dbReference>
<evidence type="ECO:0000256" key="3">
    <source>
        <dbReference type="ARBA" id="ARBA00022483"/>
    </source>
</evidence>
<comment type="function">
    <text evidence="4">Involved in the secretory pathway as part of the exocyst complex which tethers secretory vesicles to the sites of exocytosis. Also plays a role in the assembly of the exocyst.</text>
</comment>
<dbReference type="Pfam" id="PF20669">
    <property type="entry name" value="Exo70_N"/>
    <property type="match status" value="1"/>
</dbReference>
<comment type="subcellular location">
    <subcellularLocation>
        <location evidence="4">Bud</location>
    </subcellularLocation>
    <subcellularLocation>
        <location evidence="4">Bud neck</location>
    </subcellularLocation>
</comment>
<dbReference type="RefSeq" id="XP_034010260.1">
    <property type="nucleotide sequence ID" value="XM_034157775.1"/>
</dbReference>
<comment type="similarity">
    <text evidence="1 4">Belongs to the EXO70 family.</text>
</comment>
<organism evidence="6 7">
    <name type="scientific">Diutina rugosa</name>
    <name type="common">Yeast</name>
    <name type="synonym">Candida rugosa</name>
    <dbReference type="NCBI Taxonomy" id="5481"/>
    <lineage>
        <taxon>Eukaryota</taxon>
        <taxon>Fungi</taxon>
        <taxon>Dikarya</taxon>
        <taxon>Ascomycota</taxon>
        <taxon>Saccharomycotina</taxon>
        <taxon>Pichiomycetes</taxon>
        <taxon>Debaryomycetaceae</taxon>
        <taxon>Diutina</taxon>
    </lineage>
</organism>
<sequence length="613" mass="69027">MAYSVDVDEADVAVLNQNLTKSRESFDHIQKSLHIISARSANSATSIKPILSSVNRLNLQKQQISEGLALLQDVSEAASQIHGYEQTLSNSVEYTGLRQYLAAVDEAKQLLVELKPKLKRFTNVLISFETLIDKANIKVQTYFQSVMKAEASTLIGDNAKMNEAKTVLAYFGEQQGSQMAQLFVPGRRDMLVAKARSWAKSCRPVERPANIPYERGSNGINQFNNELIKTIKDEAQMFKSLGLPQDQLRQAVTSVINEVYVGSVMREYYQFFDSPQSLVTNDLLALEIIDNTLHFDKFVENYGLDSVEFGTSVSGFVKKVSPLFREYFRVIESKFAAAGPLTDVNIPQLCVELVSKLRRVSETPDALLAMIVHYKLGDWLVLTPPARFVSVYSSLIPNSGDEASPQFLLSSLFSDIIDAIMINIEMGVKQNDIGFKKSTQGFLLVKNLVMVETIINKSPTLYQCLGSIGMERVNKLKNRFLKLFLDDWNYASYIIIRDMTSIATSSAHQGGSKSGSTSTSVAATNLTSKEKDQVKELFRTFNESFEDALRNYEKHPISDQNLRSYLASEIKKLITSAYFKLYDKYGNSDFTKNKAKYVKYNKQQFEQVLNQRL</sequence>
<accession>A0A642UFA4</accession>
<dbReference type="PANTHER" id="PTHR12542">
    <property type="entry name" value="EXOCYST COMPLEX PROTEIN EXO70"/>
    <property type="match status" value="1"/>
</dbReference>
<dbReference type="AlphaFoldDB" id="A0A642UFA4"/>
<dbReference type="Gene3D" id="1.20.1280.170">
    <property type="entry name" value="Exocyst complex component Exo70"/>
    <property type="match status" value="1"/>
</dbReference>
<dbReference type="GO" id="GO:0000145">
    <property type="term" value="C:exocyst"/>
    <property type="evidence" value="ECO:0007669"/>
    <property type="project" value="InterPro"/>
</dbReference>
<keyword evidence="7" id="KW-1185">Reference proteome</keyword>
<dbReference type="InterPro" id="IPR016159">
    <property type="entry name" value="Cullin_repeat-like_dom_sf"/>
</dbReference>
<dbReference type="OMA" id="GIIRAGP"/>
<evidence type="ECO:0000256" key="2">
    <source>
        <dbReference type="ARBA" id="ARBA00022448"/>
    </source>
</evidence>
<dbReference type="EMBL" id="SWFT01000149">
    <property type="protein sequence ID" value="KAA8898003.1"/>
    <property type="molecule type" value="Genomic_DNA"/>
</dbReference>
<comment type="caution">
    <text evidence="6">The sequence shown here is derived from an EMBL/GenBank/DDBJ whole genome shotgun (WGS) entry which is preliminary data.</text>
</comment>
<dbReference type="OrthoDB" id="1922221at2759"/>
<dbReference type="GO" id="GO:0005546">
    <property type="term" value="F:phosphatidylinositol-4,5-bisphosphate binding"/>
    <property type="evidence" value="ECO:0007669"/>
    <property type="project" value="InterPro"/>
</dbReference>
<dbReference type="Gene3D" id="1.20.1310.30">
    <property type="match status" value="1"/>
</dbReference>
<keyword evidence="4" id="KW-0653">Protein transport</keyword>
<gene>
    <name evidence="6" type="ORF">DIURU_004856</name>
</gene>